<protein>
    <submittedName>
        <fullName evidence="1">Type II secretion system protein GspM</fullName>
    </submittedName>
</protein>
<dbReference type="NCBIfam" id="NF040576">
    <property type="entry name" value="T2SS_GspM_XpsM"/>
    <property type="match status" value="1"/>
</dbReference>
<dbReference type="Proteomes" id="UP001597176">
    <property type="component" value="Unassembled WGS sequence"/>
</dbReference>
<gene>
    <name evidence="1" type="primary">gspM</name>
    <name evidence="1" type="ORF">ACFQ4G_18960</name>
</gene>
<evidence type="ECO:0000313" key="2">
    <source>
        <dbReference type="Proteomes" id="UP001597176"/>
    </source>
</evidence>
<keyword evidence="2" id="KW-1185">Reference proteome</keyword>
<dbReference type="RefSeq" id="WP_238209115.1">
    <property type="nucleotide sequence ID" value="NZ_JBHTND010000034.1"/>
</dbReference>
<dbReference type="Pfam" id="PF10741">
    <property type="entry name" value="T2SSM_b"/>
    <property type="match status" value="1"/>
</dbReference>
<evidence type="ECO:0000313" key="1">
    <source>
        <dbReference type="EMBL" id="MFD1303655.1"/>
    </source>
</evidence>
<proteinExistence type="predicted"/>
<organism evidence="1 2">
    <name type="scientific">Methylobacterium marchantiae</name>
    <dbReference type="NCBI Taxonomy" id="600331"/>
    <lineage>
        <taxon>Bacteria</taxon>
        <taxon>Pseudomonadati</taxon>
        <taxon>Pseudomonadota</taxon>
        <taxon>Alphaproteobacteria</taxon>
        <taxon>Hyphomicrobiales</taxon>
        <taxon>Methylobacteriaceae</taxon>
        <taxon>Methylobacterium</taxon>
    </lineage>
</organism>
<sequence length="187" mass="19949">MSNALSRGLDRPDIRRAAALLVFLGLPVLLGAVAVTALVQAIGQTGEITAKEDILAQMRTQIEVRLSGRSTLRDVTPVYLASPSASLARAELLSLLGRLIDAADGRLVETQMVSDQGAESSGRIALQTILDIDNDGLADLLHAIETGLPLLSVHEVTMTRAPRGERSGPTLLRVTLVVHGYWRTKPA</sequence>
<comment type="caution">
    <text evidence="1">The sequence shown here is derived from an EMBL/GenBank/DDBJ whole genome shotgun (WGS) entry which is preliminary data.</text>
</comment>
<dbReference type="EMBL" id="JBHTND010000034">
    <property type="protein sequence ID" value="MFD1303655.1"/>
    <property type="molecule type" value="Genomic_DNA"/>
</dbReference>
<accession>A0ABW3X4C1</accession>
<reference evidence="2" key="1">
    <citation type="journal article" date="2019" name="Int. J. Syst. Evol. Microbiol.">
        <title>The Global Catalogue of Microorganisms (GCM) 10K type strain sequencing project: providing services to taxonomists for standard genome sequencing and annotation.</title>
        <authorList>
            <consortium name="The Broad Institute Genomics Platform"/>
            <consortium name="The Broad Institute Genome Sequencing Center for Infectious Disease"/>
            <person name="Wu L."/>
            <person name="Ma J."/>
        </authorList>
    </citation>
    <scope>NUCLEOTIDE SEQUENCE [LARGE SCALE GENOMIC DNA]</scope>
    <source>
        <strain evidence="2">CCUG 56108</strain>
    </source>
</reference>
<name>A0ABW3X4C1_9HYPH</name>
<dbReference type="InterPro" id="IPR034756">
    <property type="entry name" value="T2SSM_b"/>
</dbReference>